<dbReference type="Proteomes" id="UP000229749">
    <property type="component" value="Unassembled WGS sequence"/>
</dbReference>
<evidence type="ECO:0000313" key="1">
    <source>
        <dbReference type="EMBL" id="PJA47284.1"/>
    </source>
</evidence>
<proteinExistence type="predicted"/>
<evidence type="ECO:0008006" key="3">
    <source>
        <dbReference type="Google" id="ProtNLM"/>
    </source>
</evidence>
<dbReference type="AlphaFoldDB" id="A0A2M7XHD7"/>
<sequence>MKLISACFYAFKKRKRCRKCGSSKTIKYGKRRGVQRYVCLLCSHRFDGNRRTKTIQTKQLWKEYVFGKQTIDQLTERYKLDRRSIRDLFDGYKAPQKIHHPRPINLVIDATYFGERKEDTSWCAVVARDPKQKEDLVWSFTNTETTYAYALLREQLKHLGYTILSVTADGFLGIKSAFYGIPYQMCHVHMERLVIRGGVLNV</sequence>
<accession>A0A2M7XHD7</accession>
<name>A0A2M7XHD7_9BACT</name>
<reference evidence="2" key="1">
    <citation type="submission" date="2017-09" db="EMBL/GenBank/DDBJ databases">
        <title>Depth-based differentiation of microbial function through sediment-hosted aquifers and enrichment of novel symbionts in the deep terrestrial subsurface.</title>
        <authorList>
            <person name="Probst A.J."/>
            <person name="Ladd B."/>
            <person name="Jarett J.K."/>
            <person name="Geller-Mcgrath D.E."/>
            <person name="Sieber C.M.K."/>
            <person name="Emerson J.B."/>
            <person name="Anantharaman K."/>
            <person name="Thomas B.C."/>
            <person name="Malmstrom R."/>
            <person name="Stieglmeier M."/>
            <person name="Klingl A."/>
            <person name="Woyke T."/>
            <person name="Ryan C.M."/>
            <person name="Banfield J.F."/>
        </authorList>
    </citation>
    <scope>NUCLEOTIDE SEQUENCE [LARGE SCALE GENOMIC DNA]</scope>
</reference>
<evidence type="ECO:0000313" key="2">
    <source>
        <dbReference type="Proteomes" id="UP000229749"/>
    </source>
</evidence>
<comment type="caution">
    <text evidence="1">The sequence shown here is derived from an EMBL/GenBank/DDBJ whole genome shotgun (WGS) entry which is preliminary data.</text>
</comment>
<gene>
    <name evidence="1" type="ORF">CO172_02105</name>
</gene>
<dbReference type="EMBL" id="PFWS01000033">
    <property type="protein sequence ID" value="PJA47284.1"/>
    <property type="molecule type" value="Genomic_DNA"/>
</dbReference>
<protein>
    <recommendedName>
        <fullName evidence="3">Transposase</fullName>
    </recommendedName>
</protein>
<organism evidence="1 2">
    <name type="scientific">Candidatus Uhrbacteria bacterium CG_4_9_14_3_um_filter_36_7</name>
    <dbReference type="NCBI Taxonomy" id="1975033"/>
    <lineage>
        <taxon>Bacteria</taxon>
        <taxon>Candidatus Uhriibacteriota</taxon>
    </lineage>
</organism>